<feature type="domain" description="AMP-binding enzyme C-terminal" evidence="2">
    <location>
        <begin position="422"/>
        <end position="497"/>
    </location>
</feature>
<proteinExistence type="predicted"/>
<comment type="caution">
    <text evidence="3">The sequence shown here is derived from an EMBL/GenBank/DDBJ whole genome shotgun (WGS) entry which is preliminary data.</text>
</comment>
<dbReference type="Pfam" id="PF13193">
    <property type="entry name" value="AMP-binding_C"/>
    <property type="match status" value="1"/>
</dbReference>
<dbReference type="Proteomes" id="UP000292445">
    <property type="component" value="Unassembled WGS sequence"/>
</dbReference>
<dbReference type="PANTHER" id="PTHR43767:SF1">
    <property type="entry name" value="NONRIBOSOMAL PEPTIDE SYNTHASE PES1 (EUROFUNG)-RELATED"/>
    <property type="match status" value="1"/>
</dbReference>
<feature type="domain" description="AMP-dependent synthetase/ligase" evidence="1">
    <location>
        <begin position="17"/>
        <end position="372"/>
    </location>
</feature>
<dbReference type="InterPro" id="IPR020845">
    <property type="entry name" value="AMP-binding_CS"/>
</dbReference>
<keyword evidence="4" id="KW-1185">Reference proteome</keyword>
<sequence>MKHPWAMPDPNLQHWLAKHAQRSPDALSVVYWRQGEETERWTYGHMHRMTQGLAAWMRAAGVRPGDRVALLDFNDVRFLVTMFAAASIGAIFVPLNFRLSTPEVVAMVQDCSAALLIHGAEFAPIQAEVARQTECRLFLRSDRQGGDEFAHACSAAPDAHASRRLAGWDETAWLLYTSGSTGRPKGVMLSHGNIFWNTLNTILIQGGLPTDKVLVSAPLFHAAPVSTVMESFLRGATIHLEKSFDPGSIIGRIASERISIIAGVPAMYQFLAEQDDFHRADLSSLRGIIVGGAPVPDTLIKRYHDRGIAVIQRYGLTEAAPLVTALAPGAPAAKAMTAGQAPMFGDVRIAAAGIDGIGEIQMRGPNVMLGYWDQPAESAAAFEDGWLRTGDLGRLDGDGFLTVAGRIKEMIVSGGENIYAAEVEARLAENPDVLESAVIGISHPKWGETVCAVVSPVPGCGLDEHRIMGHLQGRLARYKQPTKIVIVDELPKNGAGKVDKLTLKRRYGDDSDRRVENA</sequence>
<dbReference type="RefSeq" id="WP_130355524.1">
    <property type="nucleotide sequence ID" value="NZ_SGXC01000001.1"/>
</dbReference>
<dbReference type="InterPro" id="IPR050237">
    <property type="entry name" value="ATP-dep_AMP-bd_enzyme"/>
</dbReference>
<dbReference type="InterPro" id="IPR045851">
    <property type="entry name" value="AMP-bd_C_sf"/>
</dbReference>
<protein>
    <submittedName>
        <fullName evidence="3">Fatty-acyl-CoA synthase</fullName>
    </submittedName>
</protein>
<evidence type="ECO:0000259" key="2">
    <source>
        <dbReference type="Pfam" id="PF13193"/>
    </source>
</evidence>
<dbReference type="InterPro" id="IPR042099">
    <property type="entry name" value="ANL_N_sf"/>
</dbReference>
<reference evidence="3 4" key="1">
    <citation type="submission" date="2019-02" db="EMBL/GenBank/DDBJ databases">
        <title>Genomic Encyclopedia of Type Strains, Phase IV (KMG-IV): sequencing the most valuable type-strain genomes for metagenomic binning, comparative biology and taxonomic classification.</title>
        <authorList>
            <person name="Goeker M."/>
        </authorList>
    </citation>
    <scope>NUCLEOTIDE SEQUENCE [LARGE SCALE GENOMIC DNA]</scope>
    <source>
        <strain evidence="3 4">K24</strain>
    </source>
</reference>
<dbReference type="Gene3D" id="3.40.50.12780">
    <property type="entry name" value="N-terminal domain of ligase-like"/>
    <property type="match status" value="1"/>
</dbReference>
<dbReference type="GO" id="GO:0016878">
    <property type="term" value="F:acid-thiol ligase activity"/>
    <property type="evidence" value="ECO:0007669"/>
    <property type="project" value="UniProtKB-ARBA"/>
</dbReference>
<dbReference type="Gene3D" id="3.30.300.30">
    <property type="match status" value="1"/>
</dbReference>
<accession>A0A4Q7NHC6</accession>
<dbReference type="Pfam" id="PF00501">
    <property type="entry name" value="AMP-binding"/>
    <property type="match status" value="1"/>
</dbReference>
<dbReference type="InterPro" id="IPR020459">
    <property type="entry name" value="AMP-binding"/>
</dbReference>
<dbReference type="PRINTS" id="PR00154">
    <property type="entry name" value="AMPBINDING"/>
</dbReference>
<dbReference type="InterPro" id="IPR025110">
    <property type="entry name" value="AMP-bd_C"/>
</dbReference>
<dbReference type="OrthoDB" id="9766486at2"/>
<dbReference type="PROSITE" id="PS00455">
    <property type="entry name" value="AMP_BINDING"/>
    <property type="match status" value="1"/>
</dbReference>
<dbReference type="InterPro" id="IPR000873">
    <property type="entry name" value="AMP-dep_synth/lig_dom"/>
</dbReference>
<dbReference type="AlphaFoldDB" id="A0A4Q7NHC6"/>
<gene>
    <name evidence="3" type="ORF">EV675_0134</name>
</gene>
<dbReference type="EMBL" id="SGXC01000001">
    <property type="protein sequence ID" value="RZS84132.1"/>
    <property type="molecule type" value="Genomic_DNA"/>
</dbReference>
<evidence type="ECO:0000259" key="1">
    <source>
        <dbReference type="Pfam" id="PF00501"/>
    </source>
</evidence>
<evidence type="ECO:0000313" key="3">
    <source>
        <dbReference type="EMBL" id="RZS84132.1"/>
    </source>
</evidence>
<organism evidence="3 4">
    <name type="scientific">Pigmentiphaga kullae</name>
    <dbReference type="NCBI Taxonomy" id="151784"/>
    <lineage>
        <taxon>Bacteria</taxon>
        <taxon>Pseudomonadati</taxon>
        <taxon>Pseudomonadota</taxon>
        <taxon>Betaproteobacteria</taxon>
        <taxon>Burkholderiales</taxon>
        <taxon>Alcaligenaceae</taxon>
        <taxon>Pigmentiphaga</taxon>
    </lineage>
</organism>
<dbReference type="SUPFAM" id="SSF56801">
    <property type="entry name" value="Acetyl-CoA synthetase-like"/>
    <property type="match status" value="1"/>
</dbReference>
<dbReference type="PANTHER" id="PTHR43767">
    <property type="entry name" value="LONG-CHAIN-FATTY-ACID--COA LIGASE"/>
    <property type="match status" value="1"/>
</dbReference>
<name>A0A4Q7NHC6_9BURK</name>
<evidence type="ECO:0000313" key="4">
    <source>
        <dbReference type="Proteomes" id="UP000292445"/>
    </source>
</evidence>